<dbReference type="InterPro" id="IPR050196">
    <property type="entry name" value="Cytochrome_P450_Monoox"/>
</dbReference>
<keyword evidence="9 11" id="KW-0408">Iron</keyword>
<dbReference type="PROSITE" id="PS00086">
    <property type="entry name" value="CYTOCHROME_P450"/>
    <property type="match status" value="1"/>
</dbReference>
<dbReference type="RefSeq" id="XP_029733570.2">
    <property type="nucleotide sequence ID" value="XM_029877710.2"/>
</dbReference>
<proteinExistence type="inferred from homology"/>
<evidence type="ECO:0008006" key="15">
    <source>
        <dbReference type="Google" id="ProtNLM"/>
    </source>
</evidence>
<dbReference type="InterPro" id="IPR017972">
    <property type="entry name" value="Cyt_P450_CS"/>
</dbReference>
<comment type="similarity">
    <text evidence="5 11">Belongs to the cytochrome P450 family.</text>
</comment>
<dbReference type="PRINTS" id="PR00385">
    <property type="entry name" value="P450"/>
</dbReference>
<keyword evidence="12" id="KW-1133">Transmembrane helix</keyword>
<keyword evidence="8 11" id="KW-0560">Oxidoreductase</keyword>
<evidence type="ECO:0000313" key="14">
    <source>
        <dbReference type="Proteomes" id="UP000069940"/>
    </source>
</evidence>
<dbReference type="Proteomes" id="UP000069940">
    <property type="component" value="Unassembled WGS sequence"/>
</dbReference>
<comment type="subcellular location">
    <subcellularLocation>
        <location evidence="4">Endoplasmic reticulum membrane</location>
        <topology evidence="4">Peripheral membrane protein</topology>
    </subcellularLocation>
    <subcellularLocation>
        <location evidence="3">Microsome membrane</location>
        <topology evidence="3">Peripheral membrane protein</topology>
    </subcellularLocation>
</comment>
<evidence type="ECO:0000256" key="8">
    <source>
        <dbReference type="ARBA" id="ARBA00023002"/>
    </source>
</evidence>
<dbReference type="EnsemblMetazoa" id="AALFPA23_011085.R15661">
    <property type="protein sequence ID" value="AALFPA23_011085.P15661"/>
    <property type="gene ID" value="AALFPA23_011085"/>
</dbReference>
<reference evidence="13" key="2">
    <citation type="submission" date="2025-05" db="UniProtKB">
        <authorList>
            <consortium name="EnsemblMetazoa"/>
        </authorList>
    </citation>
    <scope>IDENTIFICATION</scope>
    <source>
        <strain evidence="13">Foshan</strain>
    </source>
</reference>
<evidence type="ECO:0000256" key="9">
    <source>
        <dbReference type="ARBA" id="ARBA00023004"/>
    </source>
</evidence>
<evidence type="ECO:0000256" key="11">
    <source>
        <dbReference type="RuleBase" id="RU000461"/>
    </source>
</evidence>
<feature type="transmembrane region" description="Helical" evidence="12">
    <location>
        <begin position="20"/>
        <end position="42"/>
    </location>
</feature>
<evidence type="ECO:0000256" key="6">
    <source>
        <dbReference type="ARBA" id="ARBA00022617"/>
    </source>
</evidence>
<dbReference type="PANTHER" id="PTHR24291">
    <property type="entry name" value="CYTOCHROME P450 FAMILY 4"/>
    <property type="match status" value="1"/>
</dbReference>
<evidence type="ECO:0000256" key="2">
    <source>
        <dbReference type="ARBA" id="ARBA00003690"/>
    </source>
</evidence>
<dbReference type="Gene3D" id="1.10.630.10">
    <property type="entry name" value="Cytochrome P450"/>
    <property type="match status" value="1"/>
</dbReference>
<sequence>MQIRKSPADLLTVLIQTSIAMYVLAIVGILLLLIFVLYEIYLRSLPSYRAAKYFPGYPVYPVIQNVFTAMFKNQTGTFEQARQWARIFNHRTYRILINGVLCIQIIHHRDVEMLLSSSRLITKSLLYKLIVPFIGDGLLNSTGEKWHQRRKILTPTFHFNILQGFLQTFHEECRKLVTQLDKDSAQGITTKLQPLSTQVTLNTICETAMGIKLDTSESAELYKRNIREVGTFIERRIMNPLLFDDTIYKITGYKAKFDRILRPIHAFTNDIIQQRRSTFRATMQDLDSYPEENRYTNIKQRYAMLDSLLLAEANNQIDAEGIREEVDTFTFEGHDTTGSAFVFIFLLIAHDQLVQQRLFEEVQSMFNNQSNLTVQDYSDLKYMDRVIKESLRIYPPVPFISRLITEDVRYDGKFVPKGTIMNVEIYDLHRDPEQFPDPERFDPDRFLPEQVQRRSPYAYVPFSAGPRNCIGQRFAMLELKAILTAVLREFRVLPVTKREDVVFIADMVLRSRDPIVVKFERR</sequence>
<dbReference type="GeneID" id="109418976"/>
<dbReference type="SUPFAM" id="SSF48264">
    <property type="entry name" value="Cytochrome P450"/>
    <property type="match status" value="1"/>
</dbReference>
<evidence type="ECO:0000256" key="1">
    <source>
        <dbReference type="ARBA" id="ARBA00001971"/>
    </source>
</evidence>
<dbReference type="CDD" id="cd20628">
    <property type="entry name" value="CYP4"/>
    <property type="match status" value="1"/>
</dbReference>
<reference evidence="14" key="1">
    <citation type="journal article" date="2015" name="Proc. Natl. Acad. Sci. U.S.A.">
        <title>Genome sequence of the Asian Tiger mosquito, Aedes albopictus, reveals insights into its biology, genetics, and evolution.</title>
        <authorList>
            <person name="Chen X.G."/>
            <person name="Jiang X."/>
            <person name="Gu J."/>
            <person name="Xu M."/>
            <person name="Wu Y."/>
            <person name="Deng Y."/>
            <person name="Zhang C."/>
            <person name="Bonizzoni M."/>
            <person name="Dermauw W."/>
            <person name="Vontas J."/>
            <person name="Armbruster P."/>
            <person name="Huang X."/>
            <person name="Yang Y."/>
            <person name="Zhang H."/>
            <person name="He W."/>
            <person name="Peng H."/>
            <person name="Liu Y."/>
            <person name="Wu K."/>
            <person name="Chen J."/>
            <person name="Lirakis M."/>
            <person name="Topalis P."/>
            <person name="Van Leeuwen T."/>
            <person name="Hall A.B."/>
            <person name="Jiang X."/>
            <person name="Thorpe C."/>
            <person name="Mueller R.L."/>
            <person name="Sun C."/>
            <person name="Waterhouse R.M."/>
            <person name="Yan G."/>
            <person name="Tu Z.J."/>
            <person name="Fang X."/>
            <person name="James A.A."/>
        </authorList>
    </citation>
    <scope>NUCLEOTIDE SEQUENCE [LARGE SCALE GENOMIC DNA]</scope>
    <source>
        <strain evidence="14">Foshan</strain>
    </source>
</reference>
<accession>A0ABM1YPY2</accession>
<evidence type="ECO:0000313" key="13">
    <source>
        <dbReference type="EnsemblMetazoa" id="AALFPA23_011085.P15661"/>
    </source>
</evidence>
<keyword evidence="14" id="KW-1185">Reference proteome</keyword>
<dbReference type="PANTHER" id="PTHR24291:SF105">
    <property type="entry name" value="CYTOCHROME P450 4P1-RELATED"/>
    <property type="match status" value="1"/>
</dbReference>
<evidence type="ECO:0000256" key="3">
    <source>
        <dbReference type="ARBA" id="ARBA00004174"/>
    </source>
</evidence>
<comment type="cofactor">
    <cofactor evidence="1">
        <name>heme</name>
        <dbReference type="ChEBI" id="CHEBI:30413"/>
    </cofactor>
</comment>
<evidence type="ECO:0000256" key="10">
    <source>
        <dbReference type="ARBA" id="ARBA00023033"/>
    </source>
</evidence>
<organism evidence="13 14">
    <name type="scientific">Aedes albopictus</name>
    <name type="common">Asian tiger mosquito</name>
    <name type="synonym">Stegomyia albopicta</name>
    <dbReference type="NCBI Taxonomy" id="7160"/>
    <lineage>
        <taxon>Eukaryota</taxon>
        <taxon>Metazoa</taxon>
        <taxon>Ecdysozoa</taxon>
        <taxon>Arthropoda</taxon>
        <taxon>Hexapoda</taxon>
        <taxon>Insecta</taxon>
        <taxon>Pterygota</taxon>
        <taxon>Neoptera</taxon>
        <taxon>Endopterygota</taxon>
        <taxon>Diptera</taxon>
        <taxon>Nematocera</taxon>
        <taxon>Culicoidea</taxon>
        <taxon>Culicidae</taxon>
        <taxon>Culicinae</taxon>
        <taxon>Aedini</taxon>
        <taxon>Aedes</taxon>
        <taxon>Stegomyia</taxon>
    </lineage>
</organism>
<evidence type="ECO:0000256" key="4">
    <source>
        <dbReference type="ARBA" id="ARBA00004406"/>
    </source>
</evidence>
<evidence type="ECO:0000256" key="7">
    <source>
        <dbReference type="ARBA" id="ARBA00022723"/>
    </source>
</evidence>
<keyword evidence="7 11" id="KW-0479">Metal-binding</keyword>
<dbReference type="Pfam" id="PF00067">
    <property type="entry name" value="p450"/>
    <property type="match status" value="1"/>
</dbReference>
<keyword evidence="6 11" id="KW-0349">Heme</keyword>
<keyword evidence="12" id="KW-0472">Membrane</keyword>
<dbReference type="PRINTS" id="PR00465">
    <property type="entry name" value="EP450IV"/>
</dbReference>
<comment type="function">
    <text evidence="2">May be involved in the metabolism of insect hormones and in the breakdown of synthetic insecticides.</text>
</comment>
<dbReference type="InterPro" id="IPR002403">
    <property type="entry name" value="Cyt_P450_E_grp-IV"/>
</dbReference>
<dbReference type="InterPro" id="IPR036396">
    <property type="entry name" value="Cyt_P450_sf"/>
</dbReference>
<name>A0ABM1YPY2_AEDAL</name>
<dbReference type="InterPro" id="IPR001128">
    <property type="entry name" value="Cyt_P450"/>
</dbReference>
<keyword evidence="10 11" id="KW-0503">Monooxygenase</keyword>
<evidence type="ECO:0000256" key="12">
    <source>
        <dbReference type="SAM" id="Phobius"/>
    </source>
</evidence>
<protein>
    <recommendedName>
        <fullName evidence="15">Cytochrome</fullName>
    </recommendedName>
</protein>
<keyword evidence="12" id="KW-0812">Transmembrane</keyword>
<evidence type="ECO:0000256" key="5">
    <source>
        <dbReference type="ARBA" id="ARBA00010617"/>
    </source>
</evidence>